<accession>A0A7C9EQS1</accession>
<dbReference type="SMART" id="SM00545">
    <property type="entry name" value="JmjN"/>
    <property type="match status" value="1"/>
</dbReference>
<dbReference type="AlphaFoldDB" id="A0A7C9EQS1"/>
<dbReference type="Gene3D" id="2.60.120.650">
    <property type="entry name" value="Cupin"/>
    <property type="match status" value="1"/>
</dbReference>
<evidence type="ECO:0000313" key="2">
    <source>
        <dbReference type="EMBL" id="MBA4672443.1"/>
    </source>
</evidence>
<organism evidence="2">
    <name type="scientific">Opuntia streptacantha</name>
    <name type="common">Prickly pear cactus</name>
    <name type="synonym">Opuntia cardona</name>
    <dbReference type="NCBI Taxonomy" id="393608"/>
    <lineage>
        <taxon>Eukaryota</taxon>
        <taxon>Viridiplantae</taxon>
        <taxon>Streptophyta</taxon>
        <taxon>Embryophyta</taxon>
        <taxon>Tracheophyta</taxon>
        <taxon>Spermatophyta</taxon>
        <taxon>Magnoliopsida</taxon>
        <taxon>eudicotyledons</taxon>
        <taxon>Gunneridae</taxon>
        <taxon>Pentapetalae</taxon>
        <taxon>Caryophyllales</taxon>
        <taxon>Cactineae</taxon>
        <taxon>Cactaceae</taxon>
        <taxon>Opuntioideae</taxon>
        <taxon>Opuntia</taxon>
    </lineage>
</organism>
<feature type="domain" description="JmjN" evidence="1">
    <location>
        <begin position="103"/>
        <end position="144"/>
    </location>
</feature>
<protein>
    <recommendedName>
        <fullName evidence="1">JmjN domain-containing protein</fullName>
    </recommendedName>
</protein>
<evidence type="ECO:0000259" key="1">
    <source>
        <dbReference type="PROSITE" id="PS51183"/>
    </source>
</evidence>
<name>A0A7C9EQS1_OPUST</name>
<dbReference type="InterPro" id="IPR003349">
    <property type="entry name" value="JmjN"/>
</dbReference>
<dbReference type="EMBL" id="GISG01255213">
    <property type="protein sequence ID" value="MBA4672443.1"/>
    <property type="molecule type" value="Transcribed_RNA"/>
</dbReference>
<sequence>MVEGRARSSKEGKSSCLEFLKQKRLQRVKSEAEADVARLHNMIARSGGDALRASGSCGFRLHGDAHPFSCSTAVPDGKDFFCKRKVEKFDINDLDWTDKIPECPVYRPSRDEFEEPLVYLQKIAPEASKYGNIDFQTMSLDGFPFVLAVLFPSKS</sequence>
<reference evidence="2" key="1">
    <citation type="journal article" date="2013" name="J. Plant Res.">
        <title>Effect of fungi and light on seed germination of three Opuntia species from semiarid lands of central Mexico.</title>
        <authorList>
            <person name="Delgado-Sanchez P."/>
            <person name="Jimenez-Bremont J.F."/>
            <person name="Guerrero-Gonzalez Mde L."/>
            <person name="Flores J."/>
        </authorList>
    </citation>
    <scope>NUCLEOTIDE SEQUENCE</scope>
    <source>
        <tissue evidence="2">Cladode</tissue>
    </source>
</reference>
<dbReference type="Pfam" id="PF02375">
    <property type="entry name" value="JmjN"/>
    <property type="match status" value="1"/>
</dbReference>
<proteinExistence type="predicted"/>
<reference evidence="2" key="2">
    <citation type="submission" date="2020-07" db="EMBL/GenBank/DDBJ databases">
        <authorList>
            <person name="Vera ALvarez R."/>
            <person name="Arias-Moreno D.M."/>
            <person name="Jimenez-Jacinto V."/>
            <person name="Jimenez-Bremont J.F."/>
            <person name="Swaminathan K."/>
            <person name="Moose S.P."/>
            <person name="Guerrero-Gonzalez M.L."/>
            <person name="Marino-Ramirez L."/>
            <person name="Landsman D."/>
            <person name="Rodriguez-Kessler M."/>
            <person name="Delgado-Sanchez P."/>
        </authorList>
    </citation>
    <scope>NUCLEOTIDE SEQUENCE</scope>
    <source>
        <tissue evidence="2">Cladode</tissue>
    </source>
</reference>
<dbReference type="PROSITE" id="PS51183">
    <property type="entry name" value="JMJN"/>
    <property type="match status" value="1"/>
</dbReference>